<evidence type="ECO:0000313" key="9">
    <source>
        <dbReference type="Proteomes" id="UP001595690"/>
    </source>
</evidence>
<evidence type="ECO:0000256" key="6">
    <source>
        <dbReference type="SAM" id="MobiDB-lite"/>
    </source>
</evidence>
<evidence type="ECO:0000256" key="3">
    <source>
        <dbReference type="ARBA" id="ARBA00022801"/>
    </source>
</evidence>
<organism evidence="8 9">
    <name type="scientific">Lentzea rhizosphaerae</name>
    <dbReference type="NCBI Taxonomy" id="2041025"/>
    <lineage>
        <taxon>Bacteria</taxon>
        <taxon>Bacillati</taxon>
        <taxon>Actinomycetota</taxon>
        <taxon>Actinomycetes</taxon>
        <taxon>Pseudonocardiales</taxon>
        <taxon>Pseudonocardiaceae</taxon>
        <taxon>Lentzea</taxon>
    </lineage>
</organism>
<dbReference type="InterPro" id="IPR051794">
    <property type="entry name" value="PG_Endopeptidase_C40"/>
</dbReference>
<dbReference type="PROSITE" id="PS51935">
    <property type="entry name" value="NLPC_P60"/>
    <property type="match status" value="1"/>
</dbReference>
<dbReference type="SUPFAM" id="SSF54001">
    <property type="entry name" value="Cysteine proteinases"/>
    <property type="match status" value="1"/>
</dbReference>
<evidence type="ECO:0000256" key="5">
    <source>
        <dbReference type="SAM" id="Coils"/>
    </source>
</evidence>
<keyword evidence="2" id="KW-0645">Protease</keyword>
<evidence type="ECO:0000256" key="2">
    <source>
        <dbReference type="ARBA" id="ARBA00022670"/>
    </source>
</evidence>
<gene>
    <name evidence="8" type="ORF">ACFOWZ_27445</name>
</gene>
<keyword evidence="9" id="KW-1185">Reference proteome</keyword>
<evidence type="ECO:0000256" key="1">
    <source>
        <dbReference type="ARBA" id="ARBA00007074"/>
    </source>
</evidence>
<accession>A0ABV8BZR2</accession>
<reference evidence="9" key="1">
    <citation type="journal article" date="2019" name="Int. J. Syst. Evol. Microbiol.">
        <title>The Global Catalogue of Microorganisms (GCM) 10K type strain sequencing project: providing services to taxonomists for standard genome sequencing and annotation.</title>
        <authorList>
            <consortium name="The Broad Institute Genomics Platform"/>
            <consortium name="The Broad Institute Genome Sequencing Center for Infectious Disease"/>
            <person name="Wu L."/>
            <person name="Ma J."/>
        </authorList>
    </citation>
    <scope>NUCLEOTIDE SEQUENCE [LARGE SCALE GENOMIC DNA]</scope>
    <source>
        <strain evidence="9">CGMCC 4.7405</strain>
    </source>
</reference>
<dbReference type="PANTHER" id="PTHR47359:SF3">
    <property type="entry name" value="NLP_P60 DOMAIN-CONTAINING PROTEIN-RELATED"/>
    <property type="match status" value="1"/>
</dbReference>
<name>A0ABV8BZR2_9PSEU</name>
<feature type="domain" description="NlpC/P60" evidence="7">
    <location>
        <begin position="222"/>
        <end position="339"/>
    </location>
</feature>
<keyword evidence="5" id="KW-0175">Coiled coil</keyword>
<feature type="coiled-coil region" evidence="5">
    <location>
        <begin position="47"/>
        <end position="102"/>
    </location>
</feature>
<dbReference type="Gene3D" id="6.10.250.3150">
    <property type="match status" value="1"/>
</dbReference>
<feature type="coiled-coil region" evidence="5">
    <location>
        <begin position="166"/>
        <end position="204"/>
    </location>
</feature>
<dbReference type="InterPro" id="IPR038765">
    <property type="entry name" value="Papain-like_cys_pep_sf"/>
</dbReference>
<protein>
    <submittedName>
        <fullName evidence="8">NlpC/P60 family protein</fullName>
    </submittedName>
</protein>
<proteinExistence type="inferred from homology"/>
<dbReference type="PANTHER" id="PTHR47359">
    <property type="entry name" value="PEPTIDOGLYCAN DL-ENDOPEPTIDASE CWLO"/>
    <property type="match status" value="1"/>
</dbReference>
<keyword evidence="4" id="KW-0788">Thiol protease</keyword>
<dbReference type="Gene3D" id="3.90.1720.10">
    <property type="entry name" value="endopeptidase domain like (from Nostoc punctiforme)"/>
    <property type="match status" value="1"/>
</dbReference>
<feature type="region of interest" description="Disordered" evidence="6">
    <location>
        <begin position="1"/>
        <end position="20"/>
    </location>
</feature>
<comment type="caution">
    <text evidence="8">The sequence shown here is derived from an EMBL/GenBank/DDBJ whole genome shotgun (WGS) entry which is preliminary data.</text>
</comment>
<evidence type="ECO:0000256" key="4">
    <source>
        <dbReference type="ARBA" id="ARBA00022807"/>
    </source>
</evidence>
<dbReference type="EMBL" id="JBHRZI010000023">
    <property type="protein sequence ID" value="MFC3895232.1"/>
    <property type="molecule type" value="Genomic_DNA"/>
</dbReference>
<evidence type="ECO:0000313" key="8">
    <source>
        <dbReference type="EMBL" id="MFC3895232.1"/>
    </source>
</evidence>
<comment type="similarity">
    <text evidence="1">Belongs to the peptidase C40 family.</text>
</comment>
<sequence>MRQAHEKEDRDVTSHPSRRAVRGAFVTTAAVVAAVLPTTPATAQPSAADALAKFNELSQKATQLNQDKLKAQGDLAAKQGELDRAEATLATAQEAARLQRGQVDLLTEVSYSGARFNQLSALLVSDSQQDFLNRMSALNVLAADNAEAMQKLTSAIDAADAATRTADEATDASKKLLAEIEQKSADLQKQLNDARTQYDSLNASTKSSLKNAGDTSTIQAPPGTAGKALQFALDQRGDRYVHGATGPDAWDCSSLIQAAYRSANVSIGRTSYDQAKAGRAVSRGEVKPGDIIVYYSGQSHVAMAVDSVRAVHASTEGVPVRIADIDSIGPISVIRRISD</sequence>
<dbReference type="Pfam" id="PF00877">
    <property type="entry name" value="NLPC_P60"/>
    <property type="match status" value="1"/>
</dbReference>
<dbReference type="Proteomes" id="UP001595690">
    <property type="component" value="Unassembled WGS sequence"/>
</dbReference>
<dbReference type="RefSeq" id="WP_382376776.1">
    <property type="nucleotide sequence ID" value="NZ_JBHRZI010000023.1"/>
</dbReference>
<feature type="compositionally biased region" description="Basic and acidic residues" evidence="6">
    <location>
        <begin position="1"/>
        <end position="13"/>
    </location>
</feature>
<keyword evidence="3" id="KW-0378">Hydrolase</keyword>
<evidence type="ECO:0000259" key="7">
    <source>
        <dbReference type="PROSITE" id="PS51935"/>
    </source>
</evidence>
<dbReference type="InterPro" id="IPR000064">
    <property type="entry name" value="NLP_P60_dom"/>
</dbReference>